<keyword evidence="10" id="KW-0378">Hydrolase</keyword>
<dbReference type="NCBIfam" id="NF003078">
    <property type="entry name" value="PRK04004.1"/>
    <property type="match status" value="1"/>
</dbReference>
<feature type="compositionally biased region" description="Basic residues" evidence="16">
    <location>
        <begin position="169"/>
        <end position="181"/>
    </location>
</feature>
<dbReference type="Gene3D" id="3.40.50.300">
    <property type="entry name" value="P-loop containing nucleotide triphosphate hydrolases"/>
    <property type="match status" value="1"/>
</dbReference>
<feature type="compositionally biased region" description="Basic and acidic residues" evidence="16">
    <location>
        <begin position="116"/>
        <end position="128"/>
    </location>
</feature>
<evidence type="ECO:0000256" key="5">
    <source>
        <dbReference type="ARBA" id="ARBA00013824"/>
    </source>
</evidence>
<organism evidence="18">
    <name type="scientific">Trichuris suis</name>
    <name type="common">pig whipworm</name>
    <dbReference type="NCBI Taxonomy" id="68888"/>
    <lineage>
        <taxon>Eukaryota</taxon>
        <taxon>Metazoa</taxon>
        <taxon>Ecdysozoa</taxon>
        <taxon>Nematoda</taxon>
        <taxon>Enoplea</taxon>
        <taxon>Dorylaimia</taxon>
        <taxon>Trichinellida</taxon>
        <taxon>Trichuridae</taxon>
        <taxon>Trichuris</taxon>
    </lineage>
</organism>
<dbReference type="InterPro" id="IPR000795">
    <property type="entry name" value="T_Tr_GTP-bd_dom"/>
</dbReference>
<evidence type="ECO:0000256" key="2">
    <source>
        <dbReference type="ARBA" id="ARBA00004496"/>
    </source>
</evidence>
<evidence type="ECO:0000256" key="3">
    <source>
        <dbReference type="ARBA" id="ARBA00007733"/>
    </source>
</evidence>
<comment type="similarity">
    <text evidence="3">Belongs to the TRAFAC class translation factor GTPase superfamily. Classic translation factor GTPase family. IF-2 subfamily.</text>
</comment>
<feature type="region of interest" description="Disordered" evidence="16">
    <location>
        <begin position="381"/>
        <end position="418"/>
    </location>
</feature>
<dbReference type="Pfam" id="PF11987">
    <property type="entry name" value="IF-2"/>
    <property type="match status" value="1"/>
</dbReference>
<evidence type="ECO:0000313" key="18">
    <source>
        <dbReference type="EMBL" id="KFD67164.1"/>
    </source>
</evidence>
<evidence type="ECO:0000256" key="16">
    <source>
        <dbReference type="SAM" id="MobiDB-lite"/>
    </source>
</evidence>
<accession>A0A085NCG8</accession>
<dbReference type="EC" id="3.6.5.3" evidence="4"/>
<evidence type="ECO:0000256" key="1">
    <source>
        <dbReference type="ARBA" id="ARBA00001944"/>
    </source>
</evidence>
<dbReference type="GO" id="GO:0005739">
    <property type="term" value="C:mitochondrion"/>
    <property type="evidence" value="ECO:0007669"/>
    <property type="project" value="TreeGrafter"/>
</dbReference>
<dbReference type="InterPro" id="IPR029459">
    <property type="entry name" value="EFTU-type"/>
</dbReference>
<feature type="compositionally biased region" description="Low complexity" evidence="16">
    <location>
        <begin position="207"/>
        <end position="224"/>
    </location>
</feature>
<dbReference type="Gene3D" id="3.40.50.10050">
    <property type="entry name" value="Translation initiation factor IF- 2, domain 3"/>
    <property type="match status" value="1"/>
</dbReference>
<dbReference type="GO" id="GO:0003743">
    <property type="term" value="F:translation initiation factor activity"/>
    <property type="evidence" value="ECO:0007669"/>
    <property type="project" value="UniProtKB-KW"/>
</dbReference>
<dbReference type="FunFam" id="2.40.30.10:FF:000026">
    <property type="entry name" value="Eukaryotic translation initiation factor 5B"/>
    <property type="match status" value="1"/>
</dbReference>
<dbReference type="InterPro" id="IPR036925">
    <property type="entry name" value="TIF_IF2_dom3_sf"/>
</dbReference>
<dbReference type="InterPro" id="IPR015760">
    <property type="entry name" value="TIF_IF2"/>
</dbReference>
<dbReference type="FunFam" id="3.40.50.10050:FF:000002">
    <property type="entry name" value="Eukaryotic translation initiation factor 5B"/>
    <property type="match status" value="1"/>
</dbReference>
<dbReference type="EMBL" id="KL367517">
    <property type="protein sequence ID" value="KFD67164.1"/>
    <property type="molecule type" value="Genomic_DNA"/>
</dbReference>
<dbReference type="SUPFAM" id="SSF52156">
    <property type="entry name" value="Initiation factor IF2/eIF5b, domain 3"/>
    <property type="match status" value="1"/>
</dbReference>
<evidence type="ECO:0000256" key="9">
    <source>
        <dbReference type="ARBA" id="ARBA00022741"/>
    </source>
</evidence>
<dbReference type="PANTHER" id="PTHR43381">
    <property type="entry name" value="TRANSLATION INITIATION FACTOR IF-2-RELATED"/>
    <property type="match status" value="1"/>
</dbReference>
<dbReference type="Gene3D" id="2.40.30.10">
    <property type="entry name" value="Translation factors"/>
    <property type="match status" value="2"/>
</dbReference>
<feature type="compositionally biased region" description="Basic and acidic residues" evidence="16">
    <location>
        <begin position="246"/>
        <end position="261"/>
    </location>
</feature>
<dbReference type="AlphaFoldDB" id="A0A085NCG8"/>
<keyword evidence="11" id="KW-0648">Protein biosynthesis</keyword>
<evidence type="ECO:0000256" key="15">
    <source>
        <dbReference type="ARBA" id="ARBA00061781"/>
    </source>
</evidence>
<dbReference type="SUPFAM" id="SSF52540">
    <property type="entry name" value="P-loop containing nucleoside triphosphate hydrolases"/>
    <property type="match status" value="1"/>
</dbReference>
<dbReference type="CDD" id="cd03703">
    <property type="entry name" value="aeIF5B_II"/>
    <property type="match status" value="1"/>
</dbReference>
<feature type="compositionally biased region" description="Basic and acidic residues" evidence="16">
    <location>
        <begin position="292"/>
        <end position="343"/>
    </location>
</feature>
<evidence type="ECO:0000256" key="8">
    <source>
        <dbReference type="ARBA" id="ARBA00022723"/>
    </source>
</evidence>
<dbReference type="CDD" id="cd01887">
    <property type="entry name" value="IF2_eIF5B"/>
    <property type="match status" value="1"/>
</dbReference>
<feature type="region of interest" description="Disordered" evidence="16">
    <location>
        <begin position="470"/>
        <end position="496"/>
    </location>
</feature>
<dbReference type="PRINTS" id="PR00315">
    <property type="entry name" value="ELONGATNFCT"/>
</dbReference>
<keyword evidence="8" id="KW-0479">Metal-binding</keyword>
<comment type="subunit">
    <text evidence="15">Interacts through its C-terminal domain (CTD) with the CTD of eIF1A (EIF1AX) or with the CTD of EIF5 (mutually exclusive) through a common binding site. Interacts with eIF1A (EIF1AX) from the location of the start codon by the 43S complex until the formation of the 80S complex. Interacts with ANXA5 in a calcium and phospholipid-dependent manner.</text>
</comment>
<gene>
    <name evidence="18" type="ORF">M514_13838</name>
</gene>
<dbReference type="Proteomes" id="UP000030758">
    <property type="component" value="Unassembled WGS sequence"/>
</dbReference>
<dbReference type="InterPro" id="IPR027417">
    <property type="entry name" value="P-loop_NTPase"/>
</dbReference>
<keyword evidence="7" id="KW-0396">Initiation factor</keyword>
<comment type="subcellular location">
    <subcellularLocation>
        <location evidence="2">Cytoplasm</location>
    </subcellularLocation>
</comment>
<feature type="compositionally biased region" description="Polar residues" evidence="16">
    <location>
        <begin position="470"/>
        <end position="481"/>
    </location>
</feature>
<evidence type="ECO:0000256" key="4">
    <source>
        <dbReference type="ARBA" id="ARBA00011986"/>
    </source>
</evidence>
<dbReference type="PROSITE" id="PS51722">
    <property type="entry name" value="G_TR_2"/>
    <property type="match status" value="1"/>
</dbReference>
<evidence type="ECO:0000256" key="7">
    <source>
        <dbReference type="ARBA" id="ARBA00022540"/>
    </source>
</evidence>
<comment type="function">
    <text evidence="14">Plays a role in translation initiation. Ribosome-dependent GTPase that promotes the joining of the 60S ribosomal subunit to the pre-initiation complex to form the 80S initiation complex with the initiator methionine-tRNA in the P-site base paired to the start codon. Together with eIF1A (EIF1AX), actively orients the initiator methionine-tRNA in a conformation that allows 60S ribosomal subunit joining to form the 80S initiation complex. Is released after formation of the 80S initiation complex. Its GTPase activity is not essential for ribosomal subunits joining, but GTP hydrolysis is needed for eIF1A (EIF1AX) ejection quickly followed by EIF5B release to form elongation-competent ribosomes. In contrast to its procaryotic homolog, does not promote recruitment of Met-rRNA to the small ribosomal subunit.</text>
</comment>
<feature type="compositionally biased region" description="Basic and acidic residues" evidence="16">
    <location>
        <begin position="196"/>
        <end position="206"/>
    </location>
</feature>
<protein>
    <recommendedName>
        <fullName evidence="5">Eukaryotic translation initiation factor 5B</fullName>
        <ecNumber evidence="4">3.6.5.3</ecNumber>
    </recommendedName>
    <alternativeName>
        <fullName evidence="13">Translation initiation factor IF-2</fullName>
    </alternativeName>
</protein>
<evidence type="ECO:0000256" key="11">
    <source>
        <dbReference type="ARBA" id="ARBA00022917"/>
    </source>
</evidence>
<evidence type="ECO:0000256" key="10">
    <source>
        <dbReference type="ARBA" id="ARBA00022801"/>
    </source>
</evidence>
<evidence type="ECO:0000259" key="17">
    <source>
        <dbReference type="PROSITE" id="PS51722"/>
    </source>
</evidence>
<dbReference type="InterPro" id="IPR005225">
    <property type="entry name" value="Small_GTP-bd"/>
</dbReference>
<feature type="region of interest" description="Disordered" evidence="16">
    <location>
        <begin position="52"/>
        <end position="343"/>
    </location>
</feature>
<feature type="compositionally biased region" description="Acidic residues" evidence="16">
    <location>
        <begin position="65"/>
        <end position="75"/>
    </location>
</feature>
<dbReference type="InterPro" id="IPR023115">
    <property type="entry name" value="TIF_IF2_dom3"/>
</dbReference>
<feature type="compositionally biased region" description="Acidic residues" evidence="16">
    <location>
        <begin position="89"/>
        <end position="103"/>
    </location>
</feature>
<keyword evidence="12" id="KW-0342">GTP-binding</keyword>
<keyword evidence="6" id="KW-0963">Cytoplasm</keyword>
<dbReference type="GO" id="GO:0046872">
    <property type="term" value="F:metal ion binding"/>
    <property type="evidence" value="ECO:0007669"/>
    <property type="project" value="UniProtKB-KW"/>
</dbReference>
<keyword evidence="9" id="KW-0547">Nucleotide-binding</keyword>
<dbReference type="PANTHER" id="PTHR43381:SF4">
    <property type="entry name" value="EUKARYOTIC TRANSLATION INITIATION FACTOR 5B"/>
    <property type="match status" value="1"/>
</dbReference>
<proteinExistence type="inferred from homology"/>
<evidence type="ECO:0000256" key="13">
    <source>
        <dbReference type="ARBA" id="ARBA00032478"/>
    </source>
</evidence>
<reference evidence="18" key="1">
    <citation type="journal article" date="2014" name="Nat. Genet.">
        <title>Genome and transcriptome of the porcine whipworm Trichuris suis.</title>
        <authorList>
            <person name="Jex A.R."/>
            <person name="Nejsum P."/>
            <person name="Schwarz E.M."/>
            <person name="Hu L."/>
            <person name="Young N.D."/>
            <person name="Hall R.S."/>
            <person name="Korhonen P.K."/>
            <person name="Liao S."/>
            <person name="Thamsborg S."/>
            <person name="Xia J."/>
            <person name="Xu P."/>
            <person name="Wang S."/>
            <person name="Scheerlinck J.P."/>
            <person name="Hofmann A."/>
            <person name="Sternberg P.W."/>
            <person name="Wang J."/>
            <person name="Gasser R.B."/>
        </authorList>
    </citation>
    <scope>NUCLEOTIDE SEQUENCE [LARGE SCALE GENOMIC DNA]</scope>
    <source>
        <strain evidence="18">DCEP-RM93F</strain>
    </source>
</reference>
<dbReference type="FunFam" id="2.40.30.10:FF:000013">
    <property type="entry name" value="eukaryotic translation initiation factor 5B"/>
    <property type="match status" value="1"/>
</dbReference>
<evidence type="ECO:0000256" key="14">
    <source>
        <dbReference type="ARBA" id="ARBA00053410"/>
    </source>
</evidence>
<dbReference type="SUPFAM" id="SSF50447">
    <property type="entry name" value="Translation proteins"/>
    <property type="match status" value="1"/>
</dbReference>
<dbReference type="Pfam" id="PF14578">
    <property type="entry name" value="GTP_EFTU_D4"/>
    <property type="match status" value="1"/>
</dbReference>
<comment type="cofactor">
    <cofactor evidence="1">
        <name>a monovalent cation</name>
        <dbReference type="ChEBI" id="CHEBI:60242"/>
    </cofactor>
</comment>
<dbReference type="GO" id="GO:0005525">
    <property type="term" value="F:GTP binding"/>
    <property type="evidence" value="ECO:0007669"/>
    <property type="project" value="UniProtKB-KW"/>
</dbReference>
<dbReference type="NCBIfam" id="TIGR00231">
    <property type="entry name" value="small_GTP"/>
    <property type="match status" value="1"/>
</dbReference>
<feature type="domain" description="Tr-type G" evidence="17">
    <location>
        <begin position="535"/>
        <end position="753"/>
    </location>
</feature>
<evidence type="ECO:0000256" key="12">
    <source>
        <dbReference type="ARBA" id="ARBA00023134"/>
    </source>
</evidence>
<evidence type="ECO:0000256" key="6">
    <source>
        <dbReference type="ARBA" id="ARBA00022490"/>
    </source>
</evidence>
<dbReference type="CDD" id="cd16266">
    <property type="entry name" value="IF2_aeIF5B_IV"/>
    <property type="match status" value="1"/>
</dbReference>
<dbReference type="InterPro" id="IPR009000">
    <property type="entry name" value="Transl_B-barrel_sf"/>
</dbReference>
<name>A0A085NCG8_9BILA</name>
<sequence length="1126" mass="125836">MGQLGCDASKRKTTGIVLACKAWVIISTSSCLQGSQPTEHVCAILMAPKKGKASAAQPRLSSESLEGDYSDEDASEQPRRVAAYNLLQVDDDDELPSSNESDDDAGRPPARAAQAKKVDKKPAKAAKKEKARRVNGTATAKDDVDQLVALIEDASNRPAQLDAAALEKKRAKRERQKAAAKKKAEEMAKGGETPQVDDKEKAEDGTTNKATKAPTAAAKKPPTKGARREESPKVDVTTDGNVEAEVVPKEKPIAADVQEEKKKKKGKAEKPTDAKEKKKKTPADLIKQAIKKRQEEEERLRQLQLEEERRLEELERQRQEKPARSQERIEREKRELKKQREKEKIERLKKEGKYLTAEQKQKLQRQRALVEALKQQGFAVPEIKQDGGDSTAQKTRPVYTNRKKLKKDSKPKESEAPAEVVVEVVDEKLSAKEESSGEDVVDSWDQIEVSRRSMSKDEPVKMNDVRTIEKSQSCDSEQSIKSVEESLPESTPKVAVEQSYPPDIVEETAEERPIGRSLQRLDSMSVDMSYEEGSLRSPVICVLGHVDTGKTKILDKIRRTNVQDSEAGGITQQIGATVVPQETLKAQAKMVPEFDAASLRLPGLLIIDTPGHESFSNLRSRGSSLCDLAVLVVDIMHSLEPQTIESINLLKQRKTPCVVALNKVDRLYDWKGNPNKDIRQTLKLQQSNATIEFRERVKEVIGHFAEQGLNAILFWENKDLDDYISLVPTSAHTGDGMGNLMAAIVHFCQTKLSKRLEFKPALQCTVLEVKQISGLGTTIDVILVNGFLRVGDIIVVAGSEGPIVSQIRELLMPHPLRELRVKNPYLHNKVVRGAQGVKVVAKDLEKALAGLPLLVAKSEDDIEELKEEISSALKHVLQSVKLSERGVYVQASTLGSLEALLEFLRAQKIPYFGINVGPVHKRDVMKASAMLERDSHLAVILAFDVKIERDAQLLADELGVRIFQADIIYHLEDAFLKYREELRQKKRQEFAHLAIFPCKLRILPQHVYKSRDPIIVGVSVEDGILKVGVPLCVPSKENLFIGTVASIEQNHKELQSVRKGSEVCIKIENTTGEAPKMYGRHFDYQDFLVSRISRETIDVCKEYFREDLQKSDWQLVVELKKVFEIM</sequence>
<dbReference type="Pfam" id="PF00009">
    <property type="entry name" value="GTP_EFTU"/>
    <property type="match status" value="1"/>
</dbReference>
<dbReference type="GO" id="GO:0003924">
    <property type="term" value="F:GTPase activity"/>
    <property type="evidence" value="ECO:0007669"/>
    <property type="project" value="InterPro"/>
</dbReference>
<dbReference type="FunFam" id="3.40.50.300:FF:000112">
    <property type="entry name" value="Eukaryotic translation initiation factor 5B"/>
    <property type="match status" value="1"/>
</dbReference>